<dbReference type="EMBL" id="CAJNDS010001236">
    <property type="protein sequence ID" value="CAE7252933.1"/>
    <property type="molecule type" value="Genomic_DNA"/>
</dbReference>
<sequence>MSSLQSTATSMVEQAPQWKDYSREEVEDVLFKFLQKNEDKSFLPVSLFQDTGLAKDLKSPFKFSMALTRLAMTERIYHTCDFNWFSATQLDDNYQLFSNALNHNYGRKMIVNNERTGLVHNEPRVPLADLKKLLLSKDIEAADKFFDGTTRLLGDDKAEVLENIVYFASYPRCGNTWFAASFEELTSIAPGSDMGLDALTLTVGLMISGQVATQSHDEGQWLMKTHIPFDDCKFPIDIKKVVLVVRNPIQAIQSQMHLLSSWSHNLVIDTETIKENDLVKMTRENLKPFVDFHLEWIKAARERKCQIYFFRYEDMCDNLEKVLTEAFKFILEVDSLEGTVIEHNINKLLEGRKKIRIYKRASKEGDKVKVVQKEFLHSIPGTQEVLKFFGYMAENEDSPEVIFHRTHLTGDMPFNKLNAEQHAAFKNKEYESKPTFKSSDLKYIGRDPNVPNTMAEISRYIKMKERFV</sequence>
<name>A0A812LW07_9DINO</name>
<evidence type="ECO:0000259" key="3">
    <source>
        <dbReference type="Pfam" id="PF00685"/>
    </source>
</evidence>
<organism evidence="4 5">
    <name type="scientific">Symbiodinium natans</name>
    <dbReference type="NCBI Taxonomy" id="878477"/>
    <lineage>
        <taxon>Eukaryota</taxon>
        <taxon>Sar</taxon>
        <taxon>Alveolata</taxon>
        <taxon>Dinophyceae</taxon>
        <taxon>Suessiales</taxon>
        <taxon>Symbiodiniaceae</taxon>
        <taxon>Symbiodinium</taxon>
    </lineage>
</organism>
<evidence type="ECO:0000313" key="5">
    <source>
        <dbReference type="Proteomes" id="UP000604046"/>
    </source>
</evidence>
<dbReference type="GO" id="GO:0008146">
    <property type="term" value="F:sulfotransferase activity"/>
    <property type="evidence" value="ECO:0007669"/>
    <property type="project" value="InterPro"/>
</dbReference>
<dbReference type="Proteomes" id="UP000604046">
    <property type="component" value="Unassembled WGS sequence"/>
</dbReference>
<accession>A0A812LW07</accession>
<comment type="similarity">
    <text evidence="1">Belongs to the sulfotransferase 1 family.</text>
</comment>
<dbReference type="AlphaFoldDB" id="A0A812LW07"/>
<gene>
    <name evidence="4" type="ORF">SNAT2548_LOCUS12669</name>
</gene>
<feature type="domain" description="Sulfotransferase" evidence="3">
    <location>
        <begin position="168"/>
        <end position="330"/>
    </location>
</feature>
<dbReference type="Gene3D" id="3.40.50.300">
    <property type="entry name" value="P-loop containing nucleotide triphosphate hydrolases"/>
    <property type="match status" value="1"/>
</dbReference>
<dbReference type="InterPro" id="IPR027417">
    <property type="entry name" value="P-loop_NTPase"/>
</dbReference>
<comment type="caution">
    <text evidence="4">The sequence shown here is derived from an EMBL/GenBank/DDBJ whole genome shotgun (WGS) entry which is preliminary data.</text>
</comment>
<dbReference type="InterPro" id="IPR000863">
    <property type="entry name" value="Sulfotransferase_dom"/>
</dbReference>
<evidence type="ECO:0000256" key="2">
    <source>
        <dbReference type="ARBA" id="ARBA00022679"/>
    </source>
</evidence>
<dbReference type="PANTHER" id="PTHR11783">
    <property type="entry name" value="SULFOTRANSFERASE SULT"/>
    <property type="match status" value="1"/>
</dbReference>
<reference evidence="4" key="1">
    <citation type="submission" date="2021-02" db="EMBL/GenBank/DDBJ databases">
        <authorList>
            <person name="Dougan E. K."/>
            <person name="Rhodes N."/>
            <person name="Thang M."/>
            <person name="Chan C."/>
        </authorList>
    </citation>
    <scope>NUCLEOTIDE SEQUENCE</scope>
</reference>
<protein>
    <recommendedName>
        <fullName evidence="3">Sulfotransferase domain-containing protein</fullName>
    </recommendedName>
</protein>
<keyword evidence="5" id="KW-1185">Reference proteome</keyword>
<dbReference type="SUPFAM" id="SSF52540">
    <property type="entry name" value="P-loop containing nucleoside triphosphate hydrolases"/>
    <property type="match status" value="1"/>
</dbReference>
<evidence type="ECO:0000313" key="4">
    <source>
        <dbReference type="EMBL" id="CAE7252933.1"/>
    </source>
</evidence>
<evidence type="ECO:0000256" key="1">
    <source>
        <dbReference type="ARBA" id="ARBA00005771"/>
    </source>
</evidence>
<dbReference type="OrthoDB" id="5985073at2759"/>
<keyword evidence="2" id="KW-0808">Transferase</keyword>
<proteinExistence type="inferred from homology"/>
<dbReference type="Pfam" id="PF00685">
    <property type="entry name" value="Sulfotransfer_1"/>
    <property type="match status" value="1"/>
</dbReference>